<evidence type="ECO:0000313" key="2">
    <source>
        <dbReference type="WBParaSite" id="ACAC_0000498301-mRNA-1"/>
    </source>
</evidence>
<reference evidence="2" key="2">
    <citation type="submission" date="2017-02" db="UniProtKB">
        <authorList>
            <consortium name="WormBaseParasite"/>
        </authorList>
    </citation>
    <scope>IDENTIFICATION</scope>
</reference>
<organism evidence="1 2">
    <name type="scientific">Angiostrongylus cantonensis</name>
    <name type="common">Rat lungworm</name>
    <dbReference type="NCBI Taxonomy" id="6313"/>
    <lineage>
        <taxon>Eukaryota</taxon>
        <taxon>Metazoa</taxon>
        <taxon>Ecdysozoa</taxon>
        <taxon>Nematoda</taxon>
        <taxon>Chromadorea</taxon>
        <taxon>Rhabditida</taxon>
        <taxon>Rhabditina</taxon>
        <taxon>Rhabditomorpha</taxon>
        <taxon>Strongyloidea</taxon>
        <taxon>Metastrongylidae</taxon>
        <taxon>Angiostrongylus</taxon>
    </lineage>
</organism>
<proteinExistence type="predicted"/>
<sequence length="198" mass="22556">MLHLDHLKAVQRNFTPCGLNIVIEWMYGTRIEFSIDKLTEALAAAFALEIYDMVDATEQAVLTCSKDPFTMTVLLHHIEYFTPETKRKLLMESAASIEQISTMTPFLALPSPIFKRIIKKAINSLKKSQRGPFSVIKSIVFWEAENFSNKVAVSLLKQTPFDDLSNVEINRLYEMAREFGLENMAQLILCQCRTLSTS</sequence>
<keyword evidence="1" id="KW-1185">Reference proteome</keyword>
<dbReference type="AlphaFoldDB" id="A0A0K0D4I8"/>
<evidence type="ECO:0000313" key="1">
    <source>
        <dbReference type="Proteomes" id="UP000035642"/>
    </source>
</evidence>
<dbReference type="WBParaSite" id="ACAC_0000498301-mRNA-1">
    <property type="protein sequence ID" value="ACAC_0000498301-mRNA-1"/>
    <property type="gene ID" value="ACAC_0000498301"/>
</dbReference>
<protein>
    <submittedName>
        <fullName evidence="2">BTB domain-containing protein</fullName>
    </submittedName>
</protein>
<name>A0A0K0D4I8_ANGCA</name>
<accession>A0A0K0D4I8</accession>
<dbReference type="Proteomes" id="UP000035642">
    <property type="component" value="Unassembled WGS sequence"/>
</dbReference>
<reference evidence="1" key="1">
    <citation type="submission" date="2012-09" db="EMBL/GenBank/DDBJ databases">
        <authorList>
            <person name="Martin A.A."/>
        </authorList>
    </citation>
    <scope>NUCLEOTIDE SEQUENCE</scope>
</reference>